<organism evidence="3 4">
    <name type="scientific">Equus asinus</name>
    <name type="common">Donkey</name>
    <name type="synonym">Equus africanus asinus</name>
    <dbReference type="NCBI Taxonomy" id="9793"/>
    <lineage>
        <taxon>Eukaryota</taxon>
        <taxon>Metazoa</taxon>
        <taxon>Chordata</taxon>
        <taxon>Craniata</taxon>
        <taxon>Vertebrata</taxon>
        <taxon>Euteleostomi</taxon>
        <taxon>Mammalia</taxon>
        <taxon>Eutheria</taxon>
        <taxon>Laurasiatheria</taxon>
        <taxon>Perissodactyla</taxon>
        <taxon>Equidae</taxon>
        <taxon>Equus</taxon>
    </lineage>
</organism>
<dbReference type="AlphaFoldDB" id="A0A9L0KFU9"/>
<evidence type="ECO:0000256" key="1">
    <source>
        <dbReference type="SAM" id="MobiDB-lite"/>
    </source>
</evidence>
<feature type="domain" description="DUF4587" evidence="2">
    <location>
        <begin position="139"/>
        <end position="211"/>
    </location>
</feature>
<sequence length="289" mass="31544">MTGQRKRLCGSGLSSVEPLLGSQACRLRRPCHAWTSHISAALSHPTPSQDEGQLEALVLNSPGFSTPAKQQLTLAGNQRATNSYKVTQTYISGHGLGAWRELESSPTTGCSPYAESPLSQPWVTVLQPVPWAVPPPPPQPGRVKEDLLELMMLQNAQMHQLLLSRLVAAALNPGPALPHPQVYLEGHQEEYEEEEDMRVQEEGPVVFHHHYLPCPRPLLGPLLPWPGSFLFPPPHQSHLQDTAKIEHHPPASRKRGTRLVPPPPPPSATGTVGADVLPASDYYDAESLP</sequence>
<dbReference type="PANTHER" id="PTHR28604">
    <property type="match status" value="1"/>
</dbReference>
<reference evidence="3" key="2">
    <citation type="submission" date="2025-08" db="UniProtKB">
        <authorList>
            <consortium name="Ensembl"/>
        </authorList>
    </citation>
    <scope>IDENTIFICATION</scope>
</reference>
<protein>
    <recommendedName>
        <fullName evidence="2">DUF4587 domain-containing protein</fullName>
    </recommendedName>
</protein>
<proteinExistence type="predicted"/>
<name>A0A9L0KFU9_EQUAS</name>
<evidence type="ECO:0000259" key="2">
    <source>
        <dbReference type="Pfam" id="PF15248"/>
    </source>
</evidence>
<evidence type="ECO:0000313" key="3">
    <source>
        <dbReference type="Ensembl" id="ENSEASP00005061507.1"/>
    </source>
</evidence>
<dbReference type="PANTHER" id="PTHR28604:SF1">
    <property type="entry name" value="PROLINE-RICH PROTEIN 29"/>
    <property type="match status" value="1"/>
</dbReference>
<dbReference type="Proteomes" id="UP000694387">
    <property type="component" value="Chromosome 13"/>
</dbReference>
<reference evidence="3 4" key="1">
    <citation type="journal article" date="2020" name="Nat. Commun.">
        <title>Donkey genomes provide new insights into domestication and selection for coat color.</title>
        <authorList>
            <person name="Wang"/>
            <person name="C."/>
            <person name="Li"/>
            <person name="H."/>
            <person name="Guo"/>
            <person name="Y."/>
            <person name="Huang"/>
            <person name="J."/>
            <person name="Sun"/>
            <person name="Y."/>
            <person name="Min"/>
            <person name="J."/>
            <person name="Wang"/>
            <person name="J."/>
            <person name="Fang"/>
            <person name="X."/>
            <person name="Zhao"/>
            <person name="Z."/>
            <person name="Wang"/>
            <person name="S."/>
            <person name="Zhang"/>
            <person name="Y."/>
            <person name="Liu"/>
            <person name="Q."/>
            <person name="Jiang"/>
            <person name="Q."/>
            <person name="Wang"/>
            <person name="X."/>
            <person name="Guo"/>
            <person name="Y."/>
            <person name="Yang"/>
            <person name="C."/>
            <person name="Wang"/>
            <person name="Y."/>
            <person name="Tian"/>
            <person name="F."/>
            <person name="Zhuang"/>
            <person name="G."/>
            <person name="Fan"/>
            <person name="Y."/>
            <person name="Gao"/>
            <person name="Q."/>
            <person name="Li"/>
            <person name="Y."/>
            <person name="Ju"/>
            <person name="Z."/>
            <person name="Li"/>
            <person name="J."/>
            <person name="Li"/>
            <person name="R."/>
            <person name="Hou"/>
            <person name="M."/>
            <person name="Yang"/>
            <person name="G."/>
            <person name="Liu"/>
            <person name="G."/>
            <person name="Liu"/>
            <person name="W."/>
            <person name="Guo"/>
            <person name="J."/>
            <person name="Pan"/>
            <person name="S."/>
            <person name="Fan"/>
            <person name="G."/>
            <person name="Zhang"/>
            <person name="W."/>
            <person name="Zhang"/>
            <person name="R."/>
            <person name="Yu"/>
            <person name="J."/>
            <person name="Zhang"/>
            <person name="X."/>
            <person name="Yin"/>
            <person name="Q."/>
            <person name="Ji"/>
            <person name="C."/>
            <person name="Jin"/>
            <person name="Y."/>
            <person name="Yue"/>
            <person name="G."/>
            <person name="Liu"/>
            <person name="M."/>
            <person name="Xu"/>
            <person name="J."/>
            <person name="Liu"/>
            <person name="S."/>
            <person name="Jordana"/>
            <person name="J."/>
            <person name="Noce"/>
            <person name="A."/>
            <person name="Amills"/>
            <person name="M."/>
            <person name="Wu"/>
            <person name="D.D."/>
            <person name="Li"/>
            <person name="S."/>
            <person name="Zhou"/>
            <person name="X. and Zhong"/>
            <person name="J."/>
        </authorList>
    </citation>
    <scope>NUCLEOTIDE SEQUENCE [LARGE SCALE GENOMIC DNA]</scope>
</reference>
<reference evidence="3" key="3">
    <citation type="submission" date="2025-09" db="UniProtKB">
        <authorList>
            <consortium name="Ensembl"/>
        </authorList>
    </citation>
    <scope>IDENTIFICATION</scope>
</reference>
<keyword evidence="4" id="KW-1185">Reference proteome</keyword>
<dbReference type="Ensembl" id="ENSEAST00005070474.1">
    <property type="protein sequence ID" value="ENSEASP00005061507.1"/>
    <property type="gene ID" value="ENSEASG00005034344.1"/>
</dbReference>
<feature type="region of interest" description="Disordered" evidence="1">
    <location>
        <begin position="247"/>
        <end position="289"/>
    </location>
</feature>
<gene>
    <name evidence="3" type="primary">PRR29</name>
</gene>
<evidence type="ECO:0000313" key="4">
    <source>
        <dbReference type="Proteomes" id="UP000694387"/>
    </source>
</evidence>
<dbReference type="InterPro" id="IPR038915">
    <property type="entry name" value="PRR29-like"/>
</dbReference>
<dbReference type="GeneTree" id="ENSGT00390000002000"/>
<dbReference type="Pfam" id="PF15248">
    <property type="entry name" value="DUF4587"/>
    <property type="match status" value="1"/>
</dbReference>
<dbReference type="InterPro" id="IPR027904">
    <property type="entry name" value="DUF4587"/>
</dbReference>
<accession>A0A9L0KFU9</accession>